<reference evidence="1 2" key="1">
    <citation type="journal article" date="2018" name="Genome Biol. Evol.">
        <title>Partnering With a Pest: Genomes of Hemlock Woolly Adelgid Symbionts Reveal Atypical Nutritional Provisioning Patterns in Dual-Obligate Bacteria.</title>
        <authorList>
            <person name="Weglarz K.M."/>
            <person name="Havill N.P."/>
            <person name="Burke G.R."/>
            <person name="von Dohlen C.D."/>
        </authorList>
    </citation>
    <scope>NUCLEOTIDE SEQUENCE [LARGE SCALE GENOMIC DNA]</scope>
    <source>
        <strain evidence="1 2">HWA_ENA</strain>
    </source>
</reference>
<sequence length="38" mass="4225">MKQPLIYVVSCLRKSAKLIDVNIVIQMLAVAQPKKATL</sequence>
<dbReference type="Proteomes" id="UP000288953">
    <property type="component" value="Chromosome"/>
</dbReference>
<evidence type="ECO:0000313" key="2">
    <source>
        <dbReference type="Proteomes" id="UP000288953"/>
    </source>
</evidence>
<organism evidence="1 2">
    <name type="scientific">Candidatus Pseudomonas adelgestsugas</name>
    <dbReference type="NCBI Taxonomy" id="1302376"/>
    <lineage>
        <taxon>Bacteria</taxon>
        <taxon>Pseudomonadati</taxon>
        <taxon>Pseudomonadota</taxon>
        <taxon>Gammaproteobacteria</taxon>
        <taxon>Pseudomonadales</taxon>
        <taxon>Pseudomonadaceae</taxon>
        <taxon>Pseudomonas</taxon>
    </lineage>
</organism>
<keyword evidence="2" id="KW-1185">Reference proteome</keyword>
<accession>A0ABX5R9C1</accession>
<dbReference type="EMBL" id="CP026512">
    <property type="protein sequence ID" value="QAX82144.1"/>
    <property type="molecule type" value="Genomic_DNA"/>
</dbReference>
<name>A0ABX5R9C1_9PSED</name>
<gene>
    <name evidence="1" type="ORF">C3B55_00833</name>
</gene>
<proteinExistence type="predicted"/>
<protein>
    <submittedName>
        <fullName evidence="1">Uncharacterized protein</fullName>
    </submittedName>
</protein>
<evidence type="ECO:0000313" key="1">
    <source>
        <dbReference type="EMBL" id="QAX82144.1"/>
    </source>
</evidence>